<gene>
    <name evidence="1" type="ORF">DARMORV10_A06P02120.1</name>
</gene>
<evidence type="ECO:0000313" key="1">
    <source>
        <dbReference type="EMBL" id="CAF2081292.1"/>
    </source>
</evidence>
<protein>
    <submittedName>
        <fullName evidence="1">(rape) hypothetical protein</fullName>
    </submittedName>
</protein>
<organism evidence="1">
    <name type="scientific">Brassica napus</name>
    <name type="common">Rape</name>
    <dbReference type="NCBI Taxonomy" id="3708"/>
    <lineage>
        <taxon>Eukaryota</taxon>
        <taxon>Viridiplantae</taxon>
        <taxon>Streptophyta</taxon>
        <taxon>Embryophyta</taxon>
        <taxon>Tracheophyta</taxon>
        <taxon>Spermatophyta</taxon>
        <taxon>Magnoliopsida</taxon>
        <taxon>eudicotyledons</taxon>
        <taxon>Gunneridae</taxon>
        <taxon>Pentapetalae</taxon>
        <taxon>rosids</taxon>
        <taxon>malvids</taxon>
        <taxon>Brassicales</taxon>
        <taxon>Brassicaceae</taxon>
        <taxon>Brassiceae</taxon>
        <taxon>Brassica</taxon>
    </lineage>
</organism>
<reference evidence="1" key="1">
    <citation type="submission" date="2021-01" db="EMBL/GenBank/DDBJ databases">
        <authorList>
            <consortium name="Genoscope - CEA"/>
            <person name="William W."/>
        </authorList>
    </citation>
    <scope>NUCLEOTIDE SEQUENCE</scope>
</reference>
<name>A0A816S331_BRANA</name>
<sequence>MEESFLEFMDVMVLPLMPLELTSRLVLVKRSPGSTEKLVISFIRSEFFIANCRLAI</sequence>
<dbReference type="AlphaFoldDB" id="A0A816S331"/>
<dbReference type="Proteomes" id="UP001295469">
    <property type="component" value="Chromosome A06"/>
</dbReference>
<accession>A0A816S331</accession>
<dbReference type="EMBL" id="HG994360">
    <property type="protein sequence ID" value="CAF2081292.1"/>
    <property type="molecule type" value="Genomic_DNA"/>
</dbReference>
<proteinExistence type="predicted"/>